<reference evidence="3 4" key="1">
    <citation type="journal article" date="2024" name="IMA Fungus">
        <title>IMA Genome - F19 : A genome assembly and annotation guide to empower mycologists, including annotated draft genome sequences of Ceratocystis pirilliformis, Diaporthe australafricana, Fusarium ophioides, Paecilomyces lecythidis, and Sporothrix stenoceras.</title>
        <authorList>
            <person name="Aylward J."/>
            <person name="Wilson A.M."/>
            <person name="Visagie C.M."/>
            <person name="Spraker J."/>
            <person name="Barnes I."/>
            <person name="Buitendag C."/>
            <person name="Ceriani C."/>
            <person name="Del Mar Angel L."/>
            <person name="du Plessis D."/>
            <person name="Fuchs T."/>
            <person name="Gasser K."/>
            <person name="Kramer D."/>
            <person name="Li W."/>
            <person name="Munsamy K."/>
            <person name="Piso A."/>
            <person name="Price J.L."/>
            <person name="Sonnekus B."/>
            <person name="Thomas C."/>
            <person name="van der Nest A."/>
            <person name="van Dijk A."/>
            <person name="van Heerden A."/>
            <person name="van Vuuren N."/>
            <person name="Yilmaz N."/>
            <person name="Duong T.A."/>
            <person name="van der Merwe N.A."/>
            <person name="Wingfield M.J."/>
            <person name="Wingfield B.D."/>
        </authorList>
    </citation>
    <scope>NUCLEOTIDE SEQUENCE [LARGE SCALE GENOMIC DNA]</scope>
    <source>
        <strain evidence="3 4">CMW 5346</strain>
    </source>
</reference>
<feature type="domain" description="Cyanovirin-N" evidence="2">
    <location>
        <begin position="51"/>
        <end position="138"/>
    </location>
</feature>
<dbReference type="Gene3D" id="2.30.60.10">
    <property type="entry name" value="Cyanovirin-N"/>
    <property type="match status" value="1"/>
</dbReference>
<evidence type="ECO:0000313" key="3">
    <source>
        <dbReference type="EMBL" id="KAL1902432.1"/>
    </source>
</evidence>
<name>A0ABR3ZQK6_9PEZI</name>
<sequence length="164" mass="17170">MKTTATTLAGIVSAASLFATLAVASPVAPVESRQLIAMNPELLNPVLRGGFTAQCDFYQVTSHGEAYGHLQAMCNPDPGNPATEVASTLDLSLCLGNYNNNLAWGYMGGAFTSCMGCTSRMFATQYLDCDCGTVDLNDGIYVTDTGAVACYDNVGTADPVPYRG</sequence>
<proteinExistence type="predicted"/>
<dbReference type="InterPro" id="IPR011058">
    <property type="entry name" value="Cyanovirin-N"/>
</dbReference>
<evidence type="ECO:0000256" key="1">
    <source>
        <dbReference type="SAM" id="SignalP"/>
    </source>
</evidence>
<feature type="chain" id="PRO_5046855645" description="Cyanovirin-N domain-containing protein" evidence="1">
    <location>
        <begin position="25"/>
        <end position="164"/>
    </location>
</feature>
<organism evidence="3 4">
    <name type="scientific">Sporothrix stenoceras</name>
    <dbReference type="NCBI Taxonomy" id="5173"/>
    <lineage>
        <taxon>Eukaryota</taxon>
        <taxon>Fungi</taxon>
        <taxon>Dikarya</taxon>
        <taxon>Ascomycota</taxon>
        <taxon>Pezizomycotina</taxon>
        <taxon>Sordariomycetes</taxon>
        <taxon>Sordariomycetidae</taxon>
        <taxon>Ophiostomatales</taxon>
        <taxon>Ophiostomataceae</taxon>
        <taxon>Sporothrix</taxon>
    </lineage>
</organism>
<protein>
    <recommendedName>
        <fullName evidence="2">Cyanovirin-N domain-containing protein</fullName>
    </recommendedName>
</protein>
<accession>A0ABR3ZQK6</accession>
<dbReference type="SUPFAM" id="SSF51322">
    <property type="entry name" value="Cyanovirin-N"/>
    <property type="match status" value="1"/>
</dbReference>
<evidence type="ECO:0000313" key="4">
    <source>
        <dbReference type="Proteomes" id="UP001583186"/>
    </source>
</evidence>
<keyword evidence="4" id="KW-1185">Reference proteome</keyword>
<comment type="caution">
    <text evidence="3">The sequence shown here is derived from an EMBL/GenBank/DDBJ whole genome shotgun (WGS) entry which is preliminary data.</text>
</comment>
<evidence type="ECO:0000259" key="2">
    <source>
        <dbReference type="Pfam" id="PF08881"/>
    </source>
</evidence>
<keyword evidence="1" id="KW-0732">Signal</keyword>
<dbReference type="InterPro" id="IPR036673">
    <property type="entry name" value="Cyanovirin-N_sf"/>
</dbReference>
<dbReference type="Pfam" id="PF08881">
    <property type="entry name" value="CVNH"/>
    <property type="match status" value="1"/>
</dbReference>
<gene>
    <name evidence="3" type="ORF">Sste5346_001413</name>
</gene>
<dbReference type="Proteomes" id="UP001583186">
    <property type="component" value="Unassembled WGS sequence"/>
</dbReference>
<feature type="signal peptide" evidence="1">
    <location>
        <begin position="1"/>
        <end position="24"/>
    </location>
</feature>
<dbReference type="EMBL" id="JAWCUI010000005">
    <property type="protein sequence ID" value="KAL1902432.1"/>
    <property type="molecule type" value="Genomic_DNA"/>
</dbReference>